<sequence length="124" mass="14826">MIKVIKRILMMIILVLLAVACSNHKLTEGEVYEKEYKPESYTTQLIPMSICNGDSCTTYLQQYVYYYPERYAIHIKAFSEEDNEWIYDTYYVNETQFNEIVIGSQFIYDEELHLDEEPYTRSKD</sequence>
<feature type="signal peptide" evidence="1">
    <location>
        <begin position="1"/>
        <end position="20"/>
    </location>
</feature>
<proteinExistence type="predicted"/>
<evidence type="ECO:0000313" key="3">
    <source>
        <dbReference type="Proteomes" id="UP001230220"/>
    </source>
</evidence>
<organism evidence="2 3">
    <name type="scientific">Breznakia pachnodae</name>
    <dbReference type="NCBI Taxonomy" id="265178"/>
    <lineage>
        <taxon>Bacteria</taxon>
        <taxon>Bacillati</taxon>
        <taxon>Bacillota</taxon>
        <taxon>Erysipelotrichia</taxon>
        <taxon>Erysipelotrichales</taxon>
        <taxon>Erysipelotrichaceae</taxon>
        <taxon>Breznakia</taxon>
    </lineage>
</organism>
<dbReference type="RefSeq" id="WP_307410318.1">
    <property type="nucleotide sequence ID" value="NZ_JAUSUR010000007.1"/>
</dbReference>
<reference evidence="2 3" key="1">
    <citation type="submission" date="2023-07" db="EMBL/GenBank/DDBJ databases">
        <title>Genomic Encyclopedia of Type Strains, Phase IV (KMG-IV): sequencing the most valuable type-strain genomes for metagenomic binning, comparative biology and taxonomic classification.</title>
        <authorList>
            <person name="Goeker M."/>
        </authorList>
    </citation>
    <scope>NUCLEOTIDE SEQUENCE [LARGE SCALE GENOMIC DNA]</scope>
    <source>
        <strain evidence="2 3">DSM 16784</strain>
    </source>
</reference>
<dbReference type="Proteomes" id="UP001230220">
    <property type="component" value="Unassembled WGS sequence"/>
</dbReference>
<comment type="caution">
    <text evidence="2">The sequence shown here is derived from an EMBL/GenBank/DDBJ whole genome shotgun (WGS) entry which is preliminary data.</text>
</comment>
<name>A0ABU0E6P3_9FIRM</name>
<dbReference type="EMBL" id="JAUSUR010000007">
    <property type="protein sequence ID" value="MDQ0362579.1"/>
    <property type="molecule type" value="Genomic_DNA"/>
</dbReference>
<evidence type="ECO:0008006" key="4">
    <source>
        <dbReference type="Google" id="ProtNLM"/>
    </source>
</evidence>
<gene>
    <name evidence="2" type="ORF">J2S15_003333</name>
</gene>
<keyword evidence="3" id="KW-1185">Reference proteome</keyword>
<accession>A0ABU0E6P3</accession>
<evidence type="ECO:0000256" key="1">
    <source>
        <dbReference type="SAM" id="SignalP"/>
    </source>
</evidence>
<dbReference type="PROSITE" id="PS51257">
    <property type="entry name" value="PROKAR_LIPOPROTEIN"/>
    <property type="match status" value="1"/>
</dbReference>
<feature type="chain" id="PRO_5046470697" description="Lipoprotein" evidence="1">
    <location>
        <begin position="21"/>
        <end position="124"/>
    </location>
</feature>
<protein>
    <recommendedName>
        <fullName evidence="4">Lipoprotein</fullName>
    </recommendedName>
</protein>
<keyword evidence="1" id="KW-0732">Signal</keyword>
<evidence type="ECO:0000313" key="2">
    <source>
        <dbReference type="EMBL" id="MDQ0362579.1"/>
    </source>
</evidence>